<accession>A0AAX4PEA0</accession>
<dbReference type="InterPro" id="IPR029058">
    <property type="entry name" value="AB_hydrolase_fold"/>
</dbReference>
<organism evidence="1 2">
    <name type="scientific">Chloropicon roscoffensis</name>
    <dbReference type="NCBI Taxonomy" id="1461544"/>
    <lineage>
        <taxon>Eukaryota</taxon>
        <taxon>Viridiplantae</taxon>
        <taxon>Chlorophyta</taxon>
        <taxon>Chloropicophyceae</taxon>
        <taxon>Chloropicales</taxon>
        <taxon>Chloropicaceae</taxon>
        <taxon>Chloropicon</taxon>
    </lineage>
</organism>
<dbReference type="InterPro" id="IPR003386">
    <property type="entry name" value="LACT/PDAT_acylTrfase"/>
</dbReference>
<gene>
    <name evidence="1" type="ORF">HKI87_10g62590</name>
</gene>
<dbReference type="PANTHER" id="PTHR11440">
    <property type="entry name" value="LECITHIN-CHOLESTEROL ACYLTRANSFERASE-RELATED"/>
    <property type="match status" value="1"/>
</dbReference>
<evidence type="ECO:0000313" key="2">
    <source>
        <dbReference type="Proteomes" id="UP001472866"/>
    </source>
</evidence>
<dbReference type="SUPFAM" id="SSF53474">
    <property type="entry name" value="alpha/beta-Hydrolases"/>
    <property type="match status" value="1"/>
</dbReference>
<dbReference type="EMBL" id="CP151510">
    <property type="protein sequence ID" value="WZN64702.1"/>
    <property type="molecule type" value="Genomic_DNA"/>
</dbReference>
<evidence type="ECO:0000313" key="1">
    <source>
        <dbReference type="EMBL" id="WZN64702.1"/>
    </source>
</evidence>
<keyword evidence="2" id="KW-1185">Reference proteome</keyword>
<name>A0AAX4PEA0_9CHLO</name>
<dbReference type="Proteomes" id="UP001472866">
    <property type="component" value="Chromosome 10"/>
</dbReference>
<proteinExistence type="predicted"/>
<dbReference type="Gene3D" id="3.40.50.1820">
    <property type="entry name" value="alpha/beta hydrolase"/>
    <property type="match status" value="1"/>
</dbReference>
<sequence>MAPRRATILGVGPLLLGLLALVSSNLLVWGWTVGPGKGGVAGAVHQDDQATPRRRPIILVPGLAASKLEVKVDERYEFPEGCEGSGEPGRWELNWMNLNSVLKIKCFGDKLRLVYGRREVHDGPLKRALRLVFGPTRREEVVPVDRIGVEVRPRDFGGLGGVTSMLHAFGTTFAVDKMTNFVRGLQRLGWAEGENLYGAPFDWRYAPSRSGATAFQNFDRDLTALVEEAVQKTGLRAVLLGHSLGGLMLTNFLSRKQRAWKEKHVEAFVPMSVPFGGAARSIKSILIGDNGNVPFLPMDYFGALQRTCTSGLWLLPRPRAFGEERVLFRAGGKNYTASMVGELLSDTGLEDQREVLEREIGQLDTWLGLEKGGLGVRTLCVISSGVKTLSSLVLDSPVEDLAANPRGASYTIEAEDDGDGIVNLSSLRQCAPFADEVVELGGLGHRTILSSKRTLEVVAAAATATTGAAS</sequence>
<dbReference type="GO" id="GO:0008374">
    <property type="term" value="F:O-acyltransferase activity"/>
    <property type="evidence" value="ECO:0007669"/>
    <property type="project" value="InterPro"/>
</dbReference>
<reference evidence="1 2" key="1">
    <citation type="submission" date="2024-03" db="EMBL/GenBank/DDBJ databases">
        <title>Complete genome sequence of the green alga Chloropicon roscoffensis RCC1871.</title>
        <authorList>
            <person name="Lemieux C."/>
            <person name="Pombert J.-F."/>
            <person name="Otis C."/>
            <person name="Turmel M."/>
        </authorList>
    </citation>
    <scope>NUCLEOTIDE SEQUENCE [LARGE SCALE GENOMIC DNA]</scope>
    <source>
        <strain evidence="1 2">RCC1871</strain>
    </source>
</reference>
<keyword evidence="1" id="KW-0012">Acyltransferase</keyword>
<dbReference type="AlphaFoldDB" id="A0AAX4PEA0"/>
<protein>
    <submittedName>
        <fullName evidence="1">Phosphatidylcholine-sterol acyltransferase</fullName>
    </submittedName>
</protein>
<keyword evidence="1" id="KW-0808">Transferase</keyword>
<dbReference type="Pfam" id="PF02450">
    <property type="entry name" value="LCAT"/>
    <property type="match status" value="1"/>
</dbReference>
<dbReference type="GO" id="GO:0006629">
    <property type="term" value="P:lipid metabolic process"/>
    <property type="evidence" value="ECO:0007669"/>
    <property type="project" value="InterPro"/>
</dbReference>